<dbReference type="FunFam" id="3.90.580.10:FF:000001">
    <property type="entry name" value="DNA primase"/>
    <property type="match status" value="1"/>
</dbReference>
<dbReference type="EC" id="2.7.7.101" evidence="12"/>
<evidence type="ECO:0000256" key="5">
    <source>
        <dbReference type="ARBA" id="ARBA00022705"/>
    </source>
</evidence>
<evidence type="ECO:0000313" key="16">
    <source>
        <dbReference type="EMBL" id="QAR33002.1"/>
    </source>
</evidence>
<keyword evidence="5 12" id="KW-0235">DNA replication</keyword>
<dbReference type="InterPro" id="IPR050219">
    <property type="entry name" value="DnaG_primase"/>
</dbReference>
<name>A0A410JXV9_9BACT</name>
<dbReference type="PANTHER" id="PTHR30313">
    <property type="entry name" value="DNA PRIMASE"/>
    <property type="match status" value="1"/>
</dbReference>
<dbReference type="PROSITE" id="PS50880">
    <property type="entry name" value="TOPRIM"/>
    <property type="match status" value="1"/>
</dbReference>
<dbReference type="AlphaFoldDB" id="A0A410JXV9"/>
<keyword evidence="8 12" id="KW-0862">Zinc</keyword>
<dbReference type="EMBL" id="CP035108">
    <property type="protein sequence ID" value="QAR33002.1"/>
    <property type="molecule type" value="Genomic_DNA"/>
</dbReference>
<dbReference type="InterPro" id="IPR006295">
    <property type="entry name" value="DNA_primase_DnaG"/>
</dbReference>
<organism evidence="16 17">
    <name type="scientific">Geovibrio thiophilus</name>
    <dbReference type="NCBI Taxonomy" id="139438"/>
    <lineage>
        <taxon>Bacteria</taxon>
        <taxon>Pseudomonadati</taxon>
        <taxon>Deferribacterota</taxon>
        <taxon>Deferribacteres</taxon>
        <taxon>Deferribacterales</taxon>
        <taxon>Geovibrionaceae</taxon>
        <taxon>Geovibrio</taxon>
    </lineage>
</organism>
<evidence type="ECO:0000256" key="7">
    <source>
        <dbReference type="ARBA" id="ARBA00022771"/>
    </source>
</evidence>
<keyword evidence="7 12" id="KW-0863">Zinc-finger</keyword>
<dbReference type="Pfam" id="PF08275">
    <property type="entry name" value="DNAG_N"/>
    <property type="match status" value="1"/>
</dbReference>
<keyword evidence="10 12" id="KW-0238">DNA-binding</keyword>
<dbReference type="Gene3D" id="3.90.580.10">
    <property type="entry name" value="Zinc finger, CHC2-type domain"/>
    <property type="match status" value="1"/>
</dbReference>
<evidence type="ECO:0000259" key="15">
    <source>
        <dbReference type="PROSITE" id="PS50880"/>
    </source>
</evidence>
<dbReference type="Pfam" id="PF01807">
    <property type="entry name" value="Zn_ribbon_DnaG"/>
    <property type="match status" value="1"/>
</dbReference>
<dbReference type="Proteomes" id="UP000287502">
    <property type="component" value="Chromosome"/>
</dbReference>
<dbReference type="InterPro" id="IPR037068">
    <property type="entry name" value="DNA_primase_core_N_sf"/>
</dbReference>
<dbReference type="InterPro" id="IPR006171">
    <property type="entry name" value="TOPRIM_dom"/>
</dbReference>
<dbReference type="PANTHER" id="PTHR30313:SF2">
    <property type="entry name" value="DNA PRIMASE"/>
    <property type="match status" value="1"/>
</dbReference>
<dbReference type="Gene3D" id="3.40.1360.10">
    <property type="match status" value="1"/>
</dbReference>
<evidence type="ECO:0000256" key="9">
    <source>
        <dbReference type="ARBA" id="ARBA00022842"/>
    </source>
</evidence>
<dbReference type="InterPro" id="IPR002694">
    <property type="entry name" value="Znf_CHC2"/>
</dbReference>
<accession>A0A410JXV9</accession>
<reference evidence="16 17" key="1">
    <citation type="submission" date="2019-01" db="EMBL/GenBank/DDBJ databases">
        <title>Geovibrio thiophilus DSM 11263, complete genome.</title>
        <authorList>
            <person name="Spring S."/>
            <person name="Bunk B."/>
            <person name="Sproer C."/>
        </authorList>
    </citation>
    <scope>NUCLEOTIDE SEQUENCE [LARGE SCALE GENOMIC DNA]</scope>
    <source>
        <strain evidence="16 17">DSM 11263</strain>
    </source>
</reference>
<gene>
    <name evidence="12 16" type="primary">dnaG</name>
    <name evidence="16" type="ORF">EP073_06140</name>
</gene>
<dbReference type="KEGG" id="gtl:EP073_06140"/>
<keyword evidence="2 12" id="KW-0639">Primosome</keyword>
<keyword evidence="9" id="KW-0460">Magnesium</keyword>
<evidence type="ECO:0000256" key="10">
    <source>
        <dbReference type="ARBA" id="ARBA00023125"/>
    </source>
</evidence>
<keyword evidence="1 12" id="KW-0240">DNA-directed RNA polymerase</keyword>
<dbReference type="GO" id="GO:0000428">
    <property type="term" value="C:DNA-directed RNA polymerase complex"/>
    <property type="evidence" value="ECO:0007669"/>
    <property type="project" value="UniProtKB-KW"/>
</dbReference>
<dbReference type="GO" id="GO:0008270">
    <property type="term" value="F:zinc ion binding"/>
    <property type="evidence" value="ECO:0007669"/>
    <property type="project" value="UniProtKB-UniRule"/>
</dbReference>
<dbReference type="PIRSF" id="PIRSF002811">
    <property type="entry name" value="DnaG"/>
    <property type="match status" value="1"/>
</dbReference>
<dbReference type="Pfam" id="PF13155">
    <property type="entry name" value="Toprim_2"/>
    <property type="match status" value="1"/>
</dbReference>
<dbReference type="HAMAP" id="MF_00974">
    <property type="entry name" value="DNA_primase_DnaG"/>
    <property type="match status" value="1"/>
</dbReference>
<evidence type="ECO:0000256" key="3">
    <source>
        <dbReference type="ARBA" id="ARBA00022679"/>
    </source>
</evidence>
<dbReference type="SUPFAM" id="SSF57783">
    <property type="entry name" value="Zinc beta-ribbon"/>
    <property type="match status" value="1"/>
</dbReference>
<evidence type="ECO:0000256" key="2">
    <source>
        <dbReference type="ARBA" id="ARBA00022515"/>
    </source>
</evidence>
<dbReference type="RefSeq" id="WP_128466288.1">
    <property type="nucleotide sequence ID" value="NZ_CP035108.1"/>
</dbReference>
<dbReference type="OrthoDB" id="9803773at2"/>
<comment type="function">
    <text evidence="12 13">RNA polymerase that catalyzes the synthesis of short RNA molecules used as primers for DNA polymerase during DNA replication.</text>
</comment>
<keyword evidence="6 12" id="KW-0479">Metal-binding</keyword>
<evidence type="ECO:0000256" key="13">
    <source>
        <dbReference type="PIRNR" id="PIRNR002811"/>
    </source>
</evidence>
<dbReference type="GO" id="GO:0003677">
    <property type="term" value="F:DNA binding"/>
    <property type="evidence" value="ECO:0007669"/>
    <property type="project" value="UniProtKB-KW"/>
</dbReference>
<feature type="zinc finger region" description="CHC2-type" evidence="12 14">
    <location>
        <begin position="38"/>
        <end position="62"/>
    </location>
</feature>
<dbReference type="GO" id="GO:1990077">
    <property type="term" value="C:primosome complex"/>
    <property type="evidence" value="ECO:0007669"/>
    <property type="project" value="UniProtKB-KW"/>
</dbReference>
<dbReference type="GO" id="GO:0003899">
    <property type="term" value="F:DNA-directed RNA polymerase activity"/>
    <property type="evidence" value="ECO:0007669"/>
    <property type="project" value="UniProtKB-UniRule"/>
</dbReference>
<dbReference type="InterPro" id="IPR036977">
    <property type="entry name" value="DNA_primase_Znf_CHC2"/>
</dbReference>
<dbReference type="GO" id="GO:0005737">
    <property type="term" value="C:cytoplasm"/>
    <property type="evidence" value="ECO:0007669"/>
    <property type="project" value="TreeGrafter"/>
</dbReference>
<evidence type="ECO:0000256" key="12">
    <source>
        <dbReference type="HAMAP-Rule" id="MF_00974"/>
    </source>
</evidence>
<dbReference type="NCBIfam" id="TIGR01391">
    <property type="entry name" value="dnaG"/>
    <property type="match status" value="1"/>
</dbReference>
<evidence type="ECO:0000256" key="8">
    <source>
        <dbReference type="ARBA" id="ARBA00022833"/>
    </source>
</evidence>
<evidence type="ECO:0000256" key="6">
    <source>
        <dbReference type="ARBA" id="ARBA00022723"/>
    </source>
</evidence>
<dbReference type="Gene3D" id="3.90.980.10">
    <property type="entry name" value="DNA primase, catalytic core, N-terminal domain"/>
    <property type="match status" value="1"/>
</dbReference>
<comment type="domain">
    <text evidence="12">Contains an N-terminal zinc-binding domain, a central core domain that contains the primase activity, and a C-terminal DnaB-binding domain.</text>
</comment>
<dbReference type="CDD" id="cd03364">
    <property type="entry name" value="TOPRIM_DnaG_primases"/>
    <property type="match status" value="1"/>
</dbReference>
<protein>
    <recommendedName>
        <fullName evidence="12 13">DNA primase</fullName>
        <ecNumber evidence="12">2.7.7.101</ecNumber>
    </recommendedName>
</protein>
<dbReference type="InterPro" id="IPR013264">
    <property type="entry name" value="DNAG_N"/>
</dbReference>
<keyword evidence="3 12" id="KW-0808">Transferase</keyword>
<evidence type="ECO:0000256" key="14">
    <source>
        <dbReference type="PIRSR" id="PIRSR002811-1"/>
    </source>
</evidence>
<dbReference type="SMART" id="SM00493">
    <property type="entry name" value="TOPRIM"/>
    <property type="match status" value="1"/>
</dbReference>
<dbReference type="SMART" id="SM00400">
    <property type="entry name" value="ZnF_CHCC"/>
    <property type="match status" value="1"/>
</dbReference>
<evidence type="ECO:0000256" key="4">
    <source>
        <dbReference type="ARBA" id="ARBA00022695"/>
    </source>
</evidence>
<sequence>MKIPDTVVEEVLSSADIVDIVGEAVQLKKTGNSYKGLCPFHGEKTPSFNVNPEKNLFYCFGCGAGGNAITFVSRFHNLSFTDAVMFLAERYGISVATGKDDSKRSGIIGLHEDILLETKRRLLSAEGKEAREYITSRKFPDAIVEEFGLGYFPLRLDTEPYLKRYGKDVLLASGLFVEGQYGVRMRFFNRLSFPIRSITGKVVGFSGRSMDGSMPKYMNSPETEAFRKREILYNFDKAKDKIKKTETCIITEGYFDVMRMVEKGYGNSVATMGTALTKEHVDQLKRYAQEIVLLFDGDEAGFKAALKTLDIFLESNFFPYAVFLPKGEDPDTFLLQKGAKEFEKLLDAKKDLFLYTVDLLRAKSSDFNRKLIHLGRIKEKLMRIKDPYRKSHYLEAVAKRFEVDPDIMKKDVDLSLAKTNLKKTNSAGLNYICERHYLSSLFQLPEDLGQRLAEGVAESYFHDPVARKIFKKLVEVFNEGGSIEILVNDPEVGEDIAEMRIQQESQEDYYRSAMENRGKIISNAMPAFKKNMTKKISEATSFEEKMELLRLQNSVVRNEVIDKKSEV</sequence>
<dbReference type="InterPro" id="IPR034151">
    <property type="entry name" value="TOPRIM_DnaG_bac"/>
</dbReference>
<comment type="similarity">
    <text evidence="12 13">Belongs to the DnaG primase family.</text>
</comment>
<proteinExistence type="inferred from homology"/>
<dbReference type="SUPFAM" id="SSF56731">
    <property type="entry name" value="DNA primase core"/>
    <property type="match status" value="1"/>
</dbReference>
<evidence type="ECO:0000256" key="1">
    <source>
        <dbReference type="ARBA" id="ARBA00022478"/>
    </source>
</evidence>
<dbReference type="InterPro" id="IPR030846">
    <property type="entry name" value="DnaG_bac"/>
</dbReference>
<comment type="cofactor">
    <cofactor evidence="12 13 14">
        <name>Zn(2+)</name>
        <dbReference type="ChEBI" id="CHEBI:29105"/>
    </cofactor>
    <text evidence="12 13 14">Binds 1 zinc ion per monomer.</text>
</comment>
<keyword evidence="4 12" id="KW-0548">Nucleotidyltransferase</keyword>
<evidence type="ECO:0000313" key="17">
    <source>
        <dbReference type="Proteomes" id="UP000287502"/>
    </source>
</evidence>
<comment type="subunit">
    <text evidence="12">Monomer. Interacts with DnaB.</text>
</comment>
<keyword evidence="17" id="KW-1185">Reference proteome</keyword>
<feature type="domain" description="Toprim" evidence="15">
    <location>
        <begin position="246"/>
        <end position="325"/>
    </location>
</feature>
<keyword evidence="11 12" id="KW-0804">Transcription</keyword>
<comment type="catalytic activity">
    <reaction evidence="12">
        <text>ssDNA + n NTP = ssDNA/pppN(pN)n-1 hybrid + (n-1) diphosphate.</text>
        <dbReference type="EC" id="2.7.7.101"/>
    </reaction>
</comment>
<evidence type="ECO:0000256" key="11">
    <source>
        <dbReference type="ARBA" id="ARBA00023163"/>
    </source>
</evidence>
<dbReference type="GO" id="GO:0006269">
    <property type="term" value="P:DNA replication, synthesis of primer"/>
    <property type="evidence" value="ECO:0007669"/>
    <property type="project" value="UniProtKB-UniRule"/>
</dbReference>